<dbReference type="Proteomes" id="UP000216339">
    <property type="component" value="Unassembled WGS sequence"/>
</dbReference>
<dbReference type="InterPro" id="IPR050832">
    <property type="entry name" value="Bact_Acetyltransf"/>
</dbReference>
<evidence type="ECO:0000259" key="3">
    <source>
        <dbReference type="PROSITE" id="PS51186"/>
    </source>
</evidence>
<dbReference type="Pfam" id="PF00583">
    <property type="entry name" value="Acetyltransf_1"/>
    <property type="match status" value="1"/>
</dbReference>
<evidence type="ECO:0000313" key="5">
    <source>
        <dbReference type="Proteomes" id="UP000216339"/>
    </source>
</evidence>
<gene>
    <name evidence="4" type="ORF">BSZ37_03745</name>
</gene>
<dbReference type="SUPFAM" id="SSF55729">
    <property type="entry name" value="Acyl-CoA N-acyltransferases (Nat)"/>
    <property type="match status" value="1"/>
</dbReference>
<dbReference type="CDD" id="cd04301">
    <property type="entry name" value="NAT_SF"/>
    <property type="match status" value="1"/>
</dbReference>
<keyword evidence="5" id="KW-1185">Reference proteome</keyword>
<evidence type="ECO:0000313" key="4">
    <source>
        <dbReference type="EMBL" id="PAP75608.1"/>
    </source>
</evidence>
<keyword evidence="1" id="KW-0808">Transferase</keyword>
<dbReference type="InterPro" id="IPR016181">
    <property type="entry name" value="Acyl_CoA_acyltransferase"/>
</dbReference>
<evidence type="ECO:0000256" key="1">
    <source>
        <dbReference type="ARBA" id="ARBA00022679"/>
    </source>
</evidence>
<dbReference type="PROSITE" id="PS51186">
    <property type="entry name" value="GNAT"/>
    <property type="match status" value="1"/>
</dbReference>
<dbReference type="AlphaFoldDB" id="A0A271IXE0"/>
<evidence type="ECO:0000256" key="2">
    <source>
        <dbReference type="ARBA" id="ARBA00023315"/>
    </source>
</evidence>
<dbReference type="Gene3D" id="3.40.630.30">
    <property type="match status" value="1"/>
</dbReference>
<proteinExistence type="predicted"/>
<reference evidence="4 5" key="1">
    <citation type="submission" date="2016-11" db="EMBL/GenBank/DDBJ databases">
        <title>Study of marine rhodopsin-containing bacteria.</title>
        <authorList>
            <person name="Yoshizawa S."/>
            <person name="Kumagai Y."/>
            <person name="Kogure K."/>
        </authorList>
    </citation>
    <scope>NUCLEOTIDE SEQUENCE [LARGE SCALE GENOMIC DNA]</scope>
    <source>
        <strain evidence="4 5">SAORIC-28</strain>
    </source>
</reference>
<keyword evidence="2" id="KW-0012">Acyltransferase</keyword>
<organism evidence="4 5">
    <name type="scientific">Rubrivirga marina</name>
    <dbReference type="NCBI Taxonomy" id="1196024"/>
    <lineage>
        <taxon>Bacteria</taxon>
        <taxon>Pseudomonadati</taxon>
        <taxon>Rhodothermota</taxon>
        <taxon>Rhodothermia</taxon>
        <taxon>Rhodothermales</taxon>
        <taxon>Rubricoccaceae</taxon>
        <taxon>Rubrivirga</taxon>
    </lineage>
</organism>
<protein>
    <recommendedName>
        <fullName evidence="3">N-acetyltransferase domain-containing protein</fullName>
    </recommendedName>
</protein>
<feature type="domain" description="N-acetyltransferase" evidence="3">
    <location>
        <begin position="2"/>
        <end position="146"/>
    </location>
</feature>
<sequence length="152" mass="16858">MPSIRPARPAEADRLTEIALAAKRHWGYPETWMDAWRDALAFTPDGVEAHLVHVATEADDVPVACVALSVDGDAVELEHLWVEPAAMGRGLGRALFEHAVRVARDAGGTALFIDSDPFAEPFYQRMGAERVGWTRADVLGERRELPRLRFDL</sequence>
<comment type="caution">
    <text evidence="4">The sequence shown here is derived from an EMBL/GenBank/DDBJ whole genome shotgun (WGS) entry which is preliminary data.</text>
</comment>
<dbReference type="InterPro" id="IPR000182">
    <property type="entry name" value="GNAT_dom"/>
</dbReference>
<dbReference type="PANTHER" id="PTHR43877">
    <property type="entry name" value="AMINOALKYLPHOSPHONATE N-ACETYLTRANSFERASE-RELATED-RELATED"/>
    <property type="match status" value="1"/>
</dbReference>
<dbReference type="EMBL" id="MQWD01000001">
    <property type="protein sequence ID" value="PAP75608.1"/>
    <property type="molecule type" value="Genomic_DNA"/>
</dbReference>
<dbReference type="RefSeq" id="WP_218830389.1">
    <property type="nucleotide sequence ID" value="NZ_MQWD01000001.1"/>
</dbReference>
<accession>A0A271IXE0</accession>
<dbReference type="GO" id="GO:0016747">
    <property type="term" value="F:acyltransferase activity, transferring groups other than amino-acyl groups"/>
    <property type="evidence" value="ECO:0007669"/>
    <property type="project" value="InterPro"/>
</dbReference>
<name>A0A271IXE0_9BACT</name>